<dbReference type="EMBL" id="CTRP01000016">
    <property type="protein sequence ID" value="CQR75016.1"/>
    <property type="molecule type" value="Genomic_DNA"/>
</dbReference>
<evidence type="ECO:0000313" key="6">
    <source>
        <dbReference type="Proteomes" id="UP000049855"/>
    </source>
</evidence>
<dbReference type="RefSeq" id="WP_021171240.1">
    <property type="nucleotide sequence ID" value="NZ_CTRP01000016.1"/>
</dbReference>
<gene>
    <name evidence="5" type="ORF">SpAn4DRAFT_4380</name>
</gene>
<reference evidence="6" key="1">
    <citation type="submission" date="2015-03" db="EMBL/GenBank/DDBJ databases">
        <authorList>
            <person name="Nijsse Bart"/>
        </authorList>
    </citation>
    <scope>NUCLEOTIDE SEQUENCE [LARGE SCALE GENOMIC DNA]</scope>
</reference>
<dbReference type="AlphaFoldDB" id="A0A0U1L5P5"/>
<dbReference type="Proteomes" id="UP000049855">
    <property type="component" value="Unassembled WGS sequence"/>
</dbReference>
<dbReference type="InterPro" id="IPR000055">
    <property type="entry name" value="Restrct_endonuc_typeI_TRD"/>
</dbReference>
<accession>A0A0U1L5P5</accession>
<dbReference type="Pfam" id="PF01420">
    <property type="entry name" value="Methylase_S"/>
    <property type="match status" value="1"/>
</dbReference>
<dbReference type="InterPro" id="IPR044946">
    <property type="entry name" value="Restrct_endonuc_typeI_TRD_sf"/>
</dbReference>
<keyword evidence="2" id="KW-0680">Restriction system</keyword>
<dbReference type="SUPFAM" id="SSF116734">
    <property type="entry name" value="DNA methylase specificity domain"/>
    <property type="match status" value="2"/>
</dbReference>
<dbReference type="GO" id="GO:0009307">
    <property type="term" value="P:DNA restriction-modification system"/>
    <property type="evidence" value="ECO:0007669"/>
    <property type="project" value="UniProtKB-KW"/>
</dbReference>
<keyword evidence="3" id="KW-0238">DNA-binding</keyword>
<organism evidence="5 6">
    <name type="scientific">Sporomusa ovata</name>
    <dbReference type="NCBI Taxonomy" id="2378"/>
    <lineage>
        <taxon>Bacteria</taxon>
        <taxon>Bacillati</taxon>
        <taxon>Bacillota</taxon>
        <taxon>Negativicutes</taxon>
        <taxon>Selenomonadales</taxon>
        <taxon>Sporomusaceae</taxon>
        <taxon>Sporomusa</taxon>
    </lineage>
</organism>
<dbReference type="InterPro" id="IPR052021">
    <property type="entry name" value="Type-I_RS_S_subunit"/>
</dbReference>
<dbReference type="Gene3D" id="3.90.220.20">
    <property type="entry name" value="DNA methylase specificity domains"/>
    <property type="match status" value="2"/>
</dbReference>
<protein>
    <submittedName>
        <fullName evidence="5">Type I restriction-modification system, specificity subunit S</fullName>
        <ecNumber evidence="5">3.1.21.3</ecNumber>
    </submittedName>
</protein>
<dbReference type="CDD" id="cd17260">
    <property type="entry name" value="RMtype1_S_EcoEI-TRD1-CR1_like"/>
    <property type="match status" value="1"/>
</dbReference>
<evidence type="ECO:0000313" key="5">
    <source>
        <dbReference type="EMBL" id="CQR75016.1"/>
    </source>
</evidence>
<comment type="similarity">
    <text evidence="1">Belongs to the type-I restriction system S methylase family.</text>
</comment>
<name>A0A0U1L5P5_9FIRM</name>
<evidence type="ECO:0000256" key="2">
    <source>
        <dbReference type="ARBA" id="ARBA00022747"/>
    </source>
</evidence>
<dbReference type="EC" id="3.1.21.3" evidence="5"/>
<keyword evidence="6" id="KW-1185">Reference proteome</keyword>
<keyword evidence="5" id="KW-0378">Hydrolase</keyword>
<sequence>MGKWEIKRLEDLVEVNPSVKLIKGEEYPFIDIDKVSSSIKKVTNEVVKIYDGQSSSKFKNGDTVFSRITPCLENRKIAKVKIDWKAAFGSTEFFVFRAKKGISDEDFVYYLTSSDMVVLPAINSMTGASGRQRADKRFVKRLKLRLPELPTQKRIADILSTYDDLIENNNKRIELLEKAAQELYKEWFLRFRFPNHKQTKFVNGLPEGWALKKFQGNISFITGKLDSNAMTDNGTFDFYTCAKTIYKTDTYCFDGECVLLGGNNATGDFSLFYANSKLDAYQRTYIVTPINKMIGCPYIYFVIKDYLFHFKQSSAGAATKFLTKRILDNLSIMIASESVMVDFNLKSKLLFDEIILLQRKNKKLKKQRDLLLPRLMSGRLEV</sequence>
<dbReference type="GO" id="GO:0009035">
    <property type="term" value="F:type I site-specific deoxyribonuclease activity"/>
    <property type="evidence" value="ECO:0007669"/>
    <property type="project" value="UniProtKB-EC"/>
</dbReference>
<dbReference type="GO" id="GO:0003677">
    <property type="term" value="F:DNA binding"/>
    <property type="evidence" value="ECO:0007669"/>
    <property type="project" value="UniProtKB-KW"/>
</dbReference>
<evidence type="ECO:0000256" key="1">
    <source>
        <dbReference type="ARBA" id="ARBA00010923"/>
    </source>
</evidence>
<feature type="domain" description="Type I restriction modification DNA specificity" evidence="4">
    <location>
        <begin position="2"/>
        <end position="177"/>
    </location>
</feature>
<dbReference type="PANTHER" id="PTHR30408:SF13">
    <property type="entry name" value="TYPE I RESTRICTION ENZYME HINDI SPECIFICITY SUBUNIT"/>
    <property type="match status" value="1"/>
</dbReference>
<evidence type="ECO:0000256" key="3">
    <source>
        <dbReference type="ARBA" id="ARBA00023125"/>
    </source>
</evidence>
<evidence type="ECO:0000259" key="4">
    <source>
        <dbReference type="Pfam" id="PF01420"/>
    </source>
</evidence>
<proteinExistence type="inferred from homology"/>
<dbReference type="PANTHER" id="PTHR30408">
    <property type="entry name" value="TYPE-1 RESTRICTION ENZYME ECOKI SPECIFICITY PROTEIN"/>
    <property type="match status" value="1"/>
</dbReference>